<gene>
    <name evidence="2" type="ORF">DUE52_22490</name>
</gene>
<proteinExistence type="predicted"/>
<keyword evidence="3" id="KW-1185">Reference proteome</keyword>
<protein>
    <submittedName>
        <fullName evidence="2">Uncharacterized protein</fullName>
    </submittedName>
</protein>
<reference evidence="2 3" key="1">
    <citation type="submission" date="2018-07" db="EMBL/GenBank/DDBJ databases">
        <title>Genome analysis of Larkinella rosea.</title>
        <authorList>
            <person name="Zhou Z."/>
            <person name="Wang G."/>
        </authorList>
    </citation>
    <scope>NUCLEOTIDE SEQUENCE [LARGE SCALE GENOMIC DNA]</scope>
    <source>
        <strain evidence="3">zzj9</strain>
    </source>
</reference>
<evidence type="ECO:0000313" key="3">
    <source>
        <dbReference type="Proteomes" id="UP000253383"/>
    </source>
</evidence>
<dbReference type="EMBL" id="QOWE01000020">
    <property type="protein sequence ID" value="RCR67303.1"/>
    <property type="molecule type" value="Genomic_DNA"/>
</dbReference>
<evidence type="ECO:0000256" key="1">
    <source>
        <dbReference type="SAM" id="MobiDB-lite"/>
    </source>
</evidence>
<dbReference type="AlphaFoldDB" id="A0A368JL71"/>
<evidence type="ECO:0000313" key="2">
    <source>
        <dbReference type="EMBL" id="RCR67303.1"/>
    </source>
</evidence>
<comment type="caution">
    <text evidence="2">The sequence shown here is derived from an EMBL/GenBank/DDBJ whole genome shotgun (WGS) entry which is preliminary data.</text>
</comment>
<organism evidence="2 3">
    <name type="scientific">Larkinella punicea</name>
    <dbReference type="NCBI Taxonomy" id="2315727"/>
    <lineage>
        <taxon>Bacteria</taxon>
        <taxon>Pseudomonadati</taxon>
        <taxon>Bacteroidota</taxon>
        <taxon>Cytophagia</taxon>
        <taxon>Cytophagales</taxon>
        <taxon>Spirosomataceae</taxon>
        <taxon>Larkinella</taxon>
    </lineage>
</organism>
<dbReference type="Proteomes" id="UP000253383">
    <property type="component" value="Unassembled WGS sequence"/>
</dbReference>
<sequence length="78" mass="9156">MAIFQRIPTGRVSKYGQFTSRNGHVVTLTASDRRYGRRPCQRLQRRDDRKPSKTPNAIAQTKKPETRQFPAFYFQGHF</sequence>
<name>A0A368JL71_9BACT</name>
<feature type="region of interest" description="Disordered" evidence="1">
    <location>
        <begin position="33"/>
        <end position="66"/>
    </location>
</feature>
<accession>A0A368JL71</accession>